<name>A0AAX3CPV9_9ENTR</name>
<reference evidence="1" key="1">
    <citation type="submission" date="2022-08" db="EMBL/GenBank/DDBJ databases">
        <title>Genomic characterization and comparative genomic analysis of a strain of klebsiella michiganensis carrying blaKPC-2 isolated from the blood of children with very preterm bloodstream infection.</title>
        <authorList>
            <person name="Zhang N."/>
        </authorList>
    </citation>
    <scope>NUCLEOTIDE SEQUENCE</scope>
    <source>
        <strain evidence="1">BSI-KPN166</strain>
    </source>
</reference>
<organism evidence="1 2">
    <name type="scientific">Klebsiella michiganensis</name>
    <dbReference type="NCBI Taxonomy" id="1134687"/>
    <lineage>
        <taxon>Bacteria</taxon>
        <taxon>Pseudomonadati</taxon>
        <taxon>Pseudomonadota</taxon>
        <taxon>Gammaproteobacteria</taxon>
        <taxon>Enterobacterales</taxon>
        <taxon>Enterobacteriaceae</taxon>
        <taxon>Klebsiella/Raoultella group</taxon>
        <taxon>Klebsiella</taxon>
    </lineage>
</organism>
<dbReference type="AlphaFoldDB" id="A0AAX3CPV9"/>
<dbReference type="EMBL" id="CP102103">
    <property type="protein sequence ID" value="UWZ73587.1"/>
    <property type="molecule type" value="Genomic_DNA"/>
</dbReference>
<dbReference type="RefSeq" id="WP_260745711.1">
    <property type="nucleotide sequence ID" value="NZ_CP102103.1"/>
</dbReference>
<gene>
    <name evidence="1" type="ORF">NP224_25995</name>
</gene>
<dbReference type="Proteomes" id="UP001060345">
    <property type="component" value="Chromosome"/>
</dbReference>
<sequence>MSNLQESPVWVDGIYQLTEETPVLGKQNEVPGDGPANIQAQQLANRTKYLKAMMESIADGKEHTFYKTASDPDGTIAGIQGTDSGKVFRVAQGEAEVFAFKYYLNDSGTAVILTALLGRGAIINNVREYPTLTLAQNDTVAGNILDGTKCWVTNSSDSSLADEYINNGGTLAATGRAMPSMTALDTLAENATSAATEAGQALDVGKTGSYSRLVYHGSVEGMKASSQRFRKIIIDTIQTALAEDATHSSRIMDLAFNVNGVRIARRVFPPRGAQIASRTLYSHSSVYRISDLKGVQVRYTDGTNTSDTSEDYSAEAKMVLVKYVRADNVSLPLNGIQYKSVLDMKGVFNPEPSYPVQLEREDMTVSMGGYNGAGCIQFFMPVSILEDSGISPSDTRAIYNFVENKARHSVFSYWTFSWTPVTGIDDVLTVLVPPGAMTVDFLSAEGGLGGVIVKVYEEDAHTEVDVGEFLRLSCDVKNTSTKDYLNYPVELKVRFPPGRVPSQDCLILTDHNGVIYPCQFAGATHPNARFRSRLGYHPDGSLAAGSVFCMADIPAGQTLFFELRAYSTARNTNGSLPGLTPAGVGNSQITVDGFTLKFTLQNDVWSLSTITDPATTVHRVAYGSWVCGSAFSAGFYERPFDRGSSLRLINTGPVFTELETVAFSPAVDSLPAKAVRSVIRYRLFRNGKLQIKTVHSMEVGLPVSVLSGVITRMNFGDAEYPFDKPSATLFFTDATSGDNWGVSVIRVNGDQHRDGETYGPLRPVYVTALSPTNTSRRIYAGWKFSKQDDSSFVNWPVNDGWAWTVEHWVDMKVDLTDPQSILSKAINRPVGFLGESSYPSVIVRKILSEIEDHVDGSMDWWYSGDAKSMGGGSGTSRTFSYAPVTYDILRYLRDGVGSLDTIYNRLAAIASVFGVPTLGDIGSRYLSGNHLLQFASRITVPVLHWLYRVAVLKDNTTVRDNVKAAIKSFADAIVTHYNANGGVNLNGSATGVGNSNSNATGLRIVAMGIMTGQDTSGAYLATYNGIESLLMNSTGFMSTENVLKEGANDTLTSNWWLHYQVFAYNNYLFGCTAADKSPAFDMRNLLIQSASPVGGFDEVDYCISESRRGGFNTLSFAAYPMILSKSASMMNALSASIKLFSTEYGPQPGLPRRYFGFDGYQAGANTATDVAFVATTFSDLWIDQYFRQRVLA</sequence>
<evidence type="ECO:0000313" key="1">
    <source>
        <dbReference type="EMBL" id="UWZ73587.1"/>
    </source>
</evidence>
<protein>
    <recommendedName>
        <fullName evidence="3">Flagellar biosynthesis, cell-distal portion of basal-body rod</fullName>
    </recommendedName>
</protein>
<evidence type="ECO:0000313" key="2">
    <source>
        <dbReference type="Proteomes" id="UP001060345"/>
    </source>
</evidence>
<proteinExistence type="predicted"/>
<accession>A0AAX3CPV9</accession>
<evidence type="ECO:0008006" key="3">
    <source>
        <dbReference type="Google" id="ProtNLM"/>
    </source>
</evidence>